<evidence type="ECO:0000313" key="3">
    <source>
        <dbReference type="Proteomes" id="UP000095541"/>
    </source>
</evidence>
<proteinExistence type="predicted"/>
<evidence type="ECO:0000313" key="1">
    <source>
        <dbReference type="EMBL" id="CUP80091.1"/>
    </source>
</evidence>
<reference evidence="1 3" key="1">
    <citation type="submission" date="2015-09" db="EMBL/GenBank/DDBJ databases">
        <authorList>
            <consortium name="Pathogen Informatics"/>
        </authorList>
    </citation>
    <scope>NUCLEOTIDE SEQUENCE [LARGE SCALE GENOMIC DNA]</scope>
    <source>
        <strain evidence="1 3">2789STDY5834945</strain>
    </source>
</reference>
<dbReference type="RefSeq" id="WP_007478428.1">
    <property type="nucleotide sequence ID" value="NZ_CP083687.1"/>
</dbReference>
<accession>A0A174R7H0</accession>
<evidence type="ECO:0000313" key="4">
    <source>
        <dbReference type="Proteomes" id="UP000460317"/>
    </source>
</evidence>
<dbReference type="EMBL" id="CZBI01000002">
    <property type="protein sequence ID" value="CUP80091.1"/>
    <property type="molecule type" value="Genomic_DNA"/>
</dbReference>
<protein>
    <submittedName>
        <fullName evidence="1">Uncharacterized protein</fullName>
    </submittedName>
</protein>
<dbReference type="AlphaFoldDB" id="A0A174R7H0"/>
<organism evidence="1 3">
    <name type="scientific">Bacteroides thetaiotaomicron</name>
    <dbReference type="NCBI Taxonomy" id="818"/>
    <lineage>
        <taxon>Bacteria</taxon>
        <taxon>Pseudomonadati</taxon>
        <taxon>Bacteroidota</taxon>
        <taxon>Bacteroidia</taxon>
        <taxon>Bacteroidales</taxon>
        <taxon>Bacteroidaceae</taxon>
        <taxon>Bacteroides</taxon>
    </lineage>
</organism>
<gene>
    <name evidence="1" type="ORF">ERS852557_01720</name>
    <name evidence="2" type="ORF">GAN93_04655</name>
</gene>
<name>A0A174R7H0_BACT4</name>
<evidence type="ECO:0000313" key="2">
    <source>
        <dbReference type="EMBL" id="KAB4454948.1"/>
    </source>
</evidence>
<reference evidence="2 4" key="2">
    <citation type="journal article" date="2019" name="Nat. Med.">
        <title>A library of human gut bacterial isolates paired with longitudinal multiomics data enables mechanistic microbiome research.</title>
        <authorList>
            <person name="Poyet M."/>
            <person name="Groussin M."/>
            <person name="Gibbons S.M."/>
            <person name="Avila-Pacheco J."/>
            <person name="Jiang X."/>
            <person name="Kearney S.M."/>
            <person name="Perrotta A.R."/>
            <person name="Berdy B."/>
            <person name="Zhao S."/>
            <person name="Lieberman T.D."/>
            <person name="Swanson P.K."/>
            <person name="Smith M."/>
            <person name="Roesemann S."/>
            <person name="Alexander J.E."/>
            <person name="Rich S.A."/>
            <person name="Livny J."/>
            <person name="Vlamakis H."/>
            <person name="Clish C."/>
            <person name="Bullock K."/>
            <person name="Deik A."/>
            <person name="Scott J."/>
            <person name="Pierce K.A."/>
            <person name="Xavier R.J."/>
            <person name="Alm E.J."/>
        </authorList>
    </citation>
    <scope>NUCLEOTIDE SEQUENCE [LARGE SCALE GENOMIC DNA]</scope>
    <source>
        <strain evidence="2 4">BIOML-A165</strain>
    </source>
</reference>
<dbReference type="Proteomes" id="UP000095541">
    <property type="component" value="Unassembled WGS sequence"/>
</dbReference>
<dbReference type="EMBL" id="WCSB01000002">
    <property type="protein sequence ID" value="KAB4454948.1"/>
    <property type="molecule type" value="Genomic_DNA"/>
</dbReference>
<sequence length="104" mass="12512">MNNAHLKLNSMSEFTVLWNSGERFRKFAEQVYRYLERMKPGTVLMLERYSGEQLEWIIKTACVFILEGDNSLEYEFNEDYTAVVHRYVDPDVKKWILSRCKHRV</sequence>
<dbReference type="Proteomes" id="UP000460317">
    <property type="component" value="Unassembled WGS sequence"/>
</dbReference>